<dbReference type="Proteomes" id="UP001302367">
    <property type="component" value="Chromosome 9"/>
</dbReference>
<evidence type="ECO:0000256" key="1">
    <source>
        <dbReference type="SAM" id="SignalP"/>
    </source>
</evidence>
<dbReference type="RefSeq" id="XP_065459605.1">
    <property type="nucleotide sequence ID" value="XM_065603533.1"/>
</dbReference>
<evidence type="ECO:0000313" key="3">
    <source>
        <dbReference type="Proteomes" id="UP001302367"/>
    </source>
</evidence>
<proteinExistence type="predicted"/>
<keyword evidence="3" id="KW-1185">Reference proteome</keyword>
<feature type="signal peptide" evidence="1">
    <location>
        <begin position="1"/>
        <end position="19"/>
    </location>
</feature>
<dbReference type="PROSITE" id="PS51257">
    <property type="entry name" value="PROKAR_LIPOPROTEIN"/>
    <property type="match status" value="1"/>
</dbReference>
<accession>A0ABZ0P7K8</accession>
<evidence type="ECO:0008006" key="4">
    <source>
        <dbReference type="Google" id="ProtNLM"/>
    </source>
</evidence>
<dbReference type="EMBL" id="CP134192">
    <property type="protein sequence ID" value="WPB07696.1"/>
    <property type="molecule type" value="Genomic_DNA"/>
</dbReference>
<name>A0ABZ0P7K8_CERBT</name>
<reference evidence="2 3" key="1">
    <citation type="submission" date="2023-09" db="EMBL/GenBank/DDBJ databases">
        <title>Complete-Gapless Cercospora beticola genome.</title>
        <authorList>
            <person name="Wyatt N.A."/>
            <person name="Spanner R.E."/>
            <person name="Bolton M.D."/>
        </authorList>
    </citation>
    <scope>NUCLEOTIDE SEQUENCE [LARGE SCALE GENOMIC DNA]</scope>
    <source>
        <strain evidence="2">Cb09-40</strain>
    </source>
</reference>
<organism evidence="2 3">
    <name type="scientific">Cercospora beticola</name>
    <name type="common">Sugarbeet leaf spot fungus</name>
    <dbReference type="NCBI Taxonomy" id="122368"/>
    <lineage>
        <taxon>Eukaryota</taxon>
        <taxon>Fungi</taxon>
        <taxon>Dikarya</taxon>
        <taxon>Ascomycota</taxon>
        <taxon>Pezizomycotina</taxon>
        <taxon>Dothideomycetes</taxon>
        <taxon>Dothideomycetidae</taxon>
        <taxon>Mycosphaerellales</taxon>
        <taxon>Mycosphaerellaceae</taxon>
        <taxon>Cercospora</taxon>
    </lineage>
</organism>
<gene>
    <name evidence="2" type="ORF">RHO25_012357</name>
</gene>
<protein>
    <recommendedName>
        <fullName evidence="4">Extracellular membrane protein CFEM domain-containing protein</fullName>
    </recommendedName>
</protein>
<evidence type="ECO:0000313" key="2">
    <source>
        <dbReference type="EMBL" id="WPB07696.1"/>
    </source>
</evidence>
<sequence>MARFSWLITLFVAALGVSACSPEDNCSDCPSSFDLCTCIGWENCQTAKFKFAKMVKKDVMDDIIVAGPKQE</sequence>
<dbReference type="GeneID" id="90644838"/>
<feature type="chain" id="PRO_5046960069" description="Extracellular membrane protein CFEM domain-containing protein" evidence="1">
    <location>
        <begin position="20"/>
        <end position="71"/>
    </location>
</feature>
<keyword evidence="1" id="KW-0732">Signal</keyword>